<evidence type="ECO:0000259" key="1">
    <source>
        <dbReference type="Pfam" id="PF03184"/>
    </source>
</evidence>
<dbReference type="Pfam" id="PF03184">
    <property type="entry name" value="DDE_1"/>
    <property type="match status" value="1"/>
</dbReference>
<dbReference type="EMBL" id="SNRW01007544">
    <property type="protein sequence ID" value="KAA6381068.1"/>
    <property type="molecule type" value="Genomic_DNA"/>
</dbReference>
<dbReference type="GO" id="GO:0003676">
    <property type="term" value="F:nucleic acid binding"/>
    <property type="evidence" value="ECO:0007669"/>
    <property type="project" value="InterPro"/>
</dbReference>
<accession>A0A5J4VEN8</accession>
<evidence type="ECO:0000313" key="2">
    <source>
        <dbReference type="EMBL" id="KAA6381068.1"/>
    </source>
</evidence>
<sequence length="330" mass="37867">MNDITRGNPRTRDDQIWALQRAMKEHSPQDQTYSKVCGVFSLDKNRFGEIARSERIEKRTIAPARKFTTKQEDAFVKEIQNRYNEGYPFTQAIYTEWIQKDHPQKSPIHGYIQSLLARRSRDIKSQIARPLQRLRFDVKLESAAEYKIKLMEDMDGVPACLVANTDESGTQEYVDSHPVEILCPALITAQQCRYKVERDGKLVSVLACIFLNGDSCAPGIVVKRQSLDDNIFDLGLLNGQDAVIYTSKKGYMTGETFFMWITDVFVPFIKQQCIKYKLRPIREAVLLLDGLGAHFKDETLQLLRTAHIKFAQLPSHTSHAYQPLDLTTFK</sequence>
<dbReference type="AlphaFoldDB" id="A0A5J4VEN8"/>
<feature type="domain" description="DDE-1" evidence="1">
    <location>
        <begin position="202"/>
        <end position="327"/>
    </location>
</feature>
<dbReference type="OrthoDB" id="7697906at2759"/>
<organism evidence="2 3">
    <name type="scientific">Streblomastix strix</name>
    <dbReference type="NCBI Taxonomy" id="222440"/>
    <lineage>
        <taxon>Eukaryota</taxon>
        <taxon>Metamonada</taxon>
        <taxon>Preaxostyla</taxon>
        <taxon>Oxymonadida</taxon>
        <taxon>Streblomastigidae</taxon>
        <taxon>Streblomastix</taxon>
    </lineage>
</organism>
<name>A0A5J4VEN8_9EUKA</name>
<reference evidence="2 3" key="1">
    <citation type="submission" date="2019-03" db="EMBL/GenBank/DDBJ databases">
        <title>Single cell metagenomics reveals metabolic interactions within the superorganism composed of flagellate Streblomastix strix and complex community of Bacteroidetes bacteria on its surface.</title>
        <authorList>
            <person name="Treitli S.C."/>
            <person name="Kolisko M."/>
            <person name="Husnik F."/>
            <person name="Keeling P."/>
            <person name="Hampl V."/>
        </authorList>
    </citation>
    <scope>NUCLEOTIDE SEQUENCE [LARGE SCALE GENOMIC DNA]</scope>
    <source>
        <strain evidence="2">ST1C</strain>
    </source>
</reference>
<dbReference type="InterPro" id="IPR004875">
    <property type="entry name" value="DDE_SF_endonuclease_dom"/>
</dbReference>
<feature type="non-terminal residue" evidence="2">
    <location>
        <position position="330"/>
    </location>
</feature>
<dbReference type="Proteomes" id="UP000324800">
    <property type="component" value="Unassembled WGS sequence"/>
</dbReference>
<protein>
    <recommendedName>
        <fullName evidence="1">DDE-1 domain-containing protein</fullName>
    </recommendedName>
</protein>
<evidence type="ECO:0000313" key="3">
    <source>
        <dbReference type="Proteomes" id="UP000324800"/>
    </source>
</evidence>
<gene>
    <name evidence="2" type="ORF">EZS28_023404</name>
</gene>
<proteinExistence type="predicted"/>
<comment type="caution">
    <text evidence="2">The sequence shown here is derived from an EMBL/GenBank/DDBJ whole genome shotgun (WGS) entry which is preliminary data.</text>
</comment>